<dbReference type="InterPro" id="IPR009091">
    <property type="entry name" value="RCC1/BLIP-II"/>
</dbReference>
<dbReference type="AlphaFoldDB" id="A0A5M3VR23"/>
<organism evidence="2 3">
    <name type="scientific">Acrocarpospora corrugata</name>
    <dbReference type="NCBI Taxonomy" id="35763"/>
    <lineage>
        <taxon>Bacteria</taxon>
        <taxon>Bacillati</taxon>
        <taxon>Actinomycetota</taxon>
        <taxon>Actinomycetes</taxon>
        <taxon>Streptosporangiales</taxon>
        <taxon>Streptosporangiaceae</taxon>
        <taxon>Acrocarpospora</taxon>
    </lineage>
</organism>
<accession>A0A5M3VR23</accession>
<keyword evidence="3" id="KW-1185">Reference proteome</keyword>
<dbReference type="Pfam" id="PF11617">
    <property type="entry name" value="Cu-binding_MopE"/>
    <property type="match status" value="1"/>
</dbReference>
<proteinExistence type="predicted"/>
<comment type="caution">
    <text evidence="2">The sequence shown here is derived from an EMBL/GenBank/DDBJ whole genome shotgun (WGS) entry which is preliminary data.</text>
</comment>
<dbReference type="InterPro" id="IPR021655">
    <property type="entry name" value="Put_metal-bd"/>
</dbReference>
<name>A0A5M3VR23_9ACTN</name>
<protein>
    <submittedName>
        <fullName evidence="2">Uncharacterized protein</fullName>
    </submittedName>
</protein>
<feature type="region of interest" description="Disordered" evidence="1">
    <location>
        <begin position="1"/>
        <end position="20"/>
    </location>
</feature>
<dbReference type="RefSeq" id="WP_155335554.1">
    <property type="nucleotide sequence ID" value="NZ_BAAABN010000093.1"/>
</dbReference>
<evidence type="ECO:0000256" key="1">
    <source>
        <dbReference type="SAM" id="MobiDB-lite"/>
    </source>
</evidence>
<dbReference type="Proteomes" id="UP000334990">
    <property type="component" value="Unassembled WGS sequence"/>
</dbReference>
<gene>
    <name evidence="2" type="ORF">Acor_11890</name>
</gene>
<sequence length="100" mass="10334">MLVHRPDADGDNWTATTDCDDTDAAIHPGQIEFLGNGVDDCDSGSPDAPPGGLTGELFGWGNHTHGQIGKGKIGTNYTTPTKSVLPANVVQIENGIGTFG</sequence>
<evidence type="ECO:0000313" key="2">
    <source>
        <dbReference type="EMBL" id="GER99125.1"/>
    </source>
</evidence>
<dbReference type="PROSITE" id="PS50012">
    <property type="entry name" value="RCC1_3"/>
    <property type="match status" value="1"/>
</dbReference>
<reference evidence="2 3" key="1">
    <citation type="submission" date="2019-10" db="EMBL/GenBank/DDBJ databases">
        <title>Whole genome shotgun sequence of Acrocarpospora corrugata NBRC 13972.</title>
        <authorList>
            <person name="Ichikawa N."/>
            <person name="Kimura A."/>
            <person name="Kitahashi Y."/>
            <person name="Komaki H."/>
            <person name="Oguchi A."/>
        </authorList>
    </citation>
    <scope>NUCLEOTIDE SEQUENCE [LARGE SCALE GENOMIC DNA]</scope>
    <source>
        <strain evidence="2 3">NBRC 13972</strain>
    </source>
</reference>
<evidence type="ECO:0000313" key="3">
    <source>
        <dbReference type="Proteomes" id="UP000334990"/>
    </source>
</evidence>
<dbReference type="Pfam" id="PF00415">
    <property type="entry name" value="RCC1"/>
    <property type="match status" value="1"/>
</dbReference>
<dbReference type="EMBL" id="BLAD01000039">
    <property type="protein sequence ID" value="GER99125.1"/>
    <property type="molecule type" value="Genomic_DNA"/>
</dbReference>
<dbReference type="SUPFAM" id="SSF50985">
    <property type="entry name" value="RCC1/BLIP-II"/>
    <property type="match status" value="1"/>
</dbReference>
<dbReference type="InterPro" id="IPR000408">
    <property type="entry name" value="Reg_chr_condens"/>
</dbReference>
<dbReference type="OrthoDB" id="9796385at2"/>